<organism evidence="3 4">
    <name type="scientific">Paenibacillus silagei</name>
    <dbReference type="NCBI Taxonomy" id="1670801"/>
    <lineage>
        <taxon>Bacteria</taxon>
        <taxon>Bacillati</taxon>
        <taxon>Bacillota</taxon>
        <taxon>Bacilli</taxon>
        <taxon>Bacillales</taxon>
        <taxon>Paenibacillaceae</taxon>
        <taxon>Paenibacillus</taxon>
    </lineage>
</organism>
<feature type="compositionally biased region" description="Acidic residues" evidence="1">
    <location>
        <begin position="148"/>
        <end position="159"/>
    </location>
</feature>
<dbReference type="Proteomes" id="UP000773462">
    <property type="component" value="Unassembled WGS sequence"/>
</dbReference>
<proteinExistence type="predicted"/>
<evidence type="ECO:0000313" key="4">
    <source>
        <dbReference type="Proteomes" id="UP000773462"/>
    </source>
</evidence>
<evidence type="ECO:0000256" key="1">
    <source>
        <dbReference type="SAM" id="MobiDB-lite"/>
    </source>
</evidence>
<dbReference type="SUPFAM" id="SSF159941">
    <property type="entry name" value="MM3350-like"/>
    <property type="match status" value="1"/>
</dbReference>
<dbReference type="Gene3D" id="3.10.290.30">
    <property type="entry name" value="MM3350-like"/>
    <property type="match status" value="1"/>
</dbReference>
<feature type="domain" description="Plasmid pRiA4b Orf3-like" evidence="2">
    <location>
        <begin position="10"/>
        <end position="144"/>
    </location>
</feature>
<dbReference type="EMBL" id="JAGGLV010000009">
    <property type="protein sequence ID" value="MBP2113062.1"/>
    <property type="molecule type" value="Genomic_DNA"/>
</dbReference>
<name>A0ABS4NSN9_9BACL</name>
<protein>
    <recommendedName>
        <fullName evidence="2">Plasmid pRiA4b Orf3-like domain-containing protein</fullName>
    </recommendedName>
</protein>
<reference evidence="3 4" key="1">
    <citation type="submission" date="2021-03" db="EMBL/GenBank/DDBJ databases">
        <title>Genomic Encyclopedia of Type Strains, Phase IV (KMG-IV): sequencing the most valuable type-strain genomes for metagenomic binning, comparative biology and taxonomic classification.</title>
        <authorList>
            <person name="Goeker M."/>
        </authorList>
    </citation>
    <scope>NUCLEOTIDE SEQUENCE [LARGE SCALE GENOMIC DNA]</scope>
    <source>
        <strain evidence="3 4">DSM 101953</strain>
    </source>
</reference>
<keyword evidence="4" id="KW-1185">Reference proteome</keyword>
<dbReference type="InterPro" id="IPR024047">
    <property type="entry name" value="MM3350-like_sf"/>
</dbReference>
<sequence length="159" mass="18137">MTKNEQARLFKVTLSDWNGAVRGRPTRKIAISEKASLYDLAAVTIESFDFDLDHALGFYDNLKNWTRSEEGYELFADVGAGDRFPGVQKAKISKVFHTPKQKMLLLFDYGDEWRMIVQYLGETEVKPGQKLPMVTEIEGEAPDQYGGFDEDEDEEDEEA</sequence>
<dbReference type="RefSeq" id="WP_209874672.1">
    <property type="nucleotide sequence ID" value="NZ_JAGGLV010000009.1"/>
</dbReference>
<evidence type="ECO:0000313" key="3">
    <source>
        <dbReference type="EMBL" id="MBP2113062.1"/>
    </source>
</evidence>
<accession>A0ABS4NSN9</accession>
<dbReference type="InterPro" id="IPR012912">
    <property type="entry name" value="Plasmid_pRiA4b_Orf3-like"/>
</dbReference>
<evidence type="ECO:0000259" key="2">
    <source>
        <dbReference type="Pfam" id="PF07929"/>
    </source>
</evidence>
<feature type="region of interest" description="Disordered" evidence="1">
    <location>
        <begin position="138"/>
        <end position="159"/>
    </location>
</feature>
<dbReference type="Pfam" id="PF07929">
    <property type="entry name" value="PRiA4_ORF3"/>
    <property type="match status" value="1"/>
</dbReference>
<gene>
    <name evidence="3" type="ORF">J2Z70_003216</name>
</gene>
<comment type="caution">
    <text evidence="3">The sequence shown here is derived from an EMBL/GenBank/DDBJ whole genome shotgun (WGS) entry which is preliminary data.</text>
</comment>